<organism evidence="1 2">
    <name type="scientific">Rhododendron molle</name>
    <name type="common">Chinese azalea</name>
    <name type="synonym">Azalea mollis</name>
    <dbReference type="NCBI Taxonomy" id="49168"/>
    <lineage>
        <taxon>Eukaryota</taxon>
        <taxon>Viridiplantae</taxon>
        <taxon>Streptophyta</taxon>
        <taxon>Embryophyta</taxon>
        <taxon>Tracheophyta</taxon>
        <taxon>Spermatophyta</taxon>
        <taxon>Magnoliopsida</taxon>
        <taxon>eudicotyledons</taxon>
        <taxon>Gunneridae</taxon>
        <taxon>Pentapetalae</taxon>
        <taxon>asterids</taxon>
        <taxon>Ericales</taxon>
        <taxon>Ericaceae</taxon>
        <taxon>Ericoideae</taxon>
        <taxon>Rhodoreae</taxon>
        <taxon>Rhododendron</taxon>
    </lineage>
</organism>
<name>A0ACC0NT82_RHOML</name>
<evidence type="ECO:0000313" key="2">
    <source>
        <dbReference type="Proteomes" id="UP001062846"/>
    </source>
</evidence>
<comment type="caution">
    <text evidence="1">The sequence shown here is derived from an EMBL/GenBank/DDBJ whole genome shotgun (WGS) entry which is preliminary data.</text>
</comment>
<sequence length="230" mass="25121">MSSSTFAATRKKPFTAAAFSADGSVLAVAVETPIERLSFLGKSKHLVPTSQGSNPQVYLWNMSKLSVSCSYKLHAEAVMCSLDDSSFAVLQRLPESFKLKESNETTSQSKDGAILLFNVADPVPVALNARTNPKWNKRRCSYLKGNAVKKSLLVNLDIWIKTISTSDKKAAYRATPVNYKKRASFSANLWTIWLSSAVGIFMKHGSEDAMPLLRNVSSWGFGFASAPSQG</sequence>
<protein>
    <submittedName>
        <fullName evidence="1">Uncharacterized protein</fullName>
    </submittedName>
</protein>
<accession>A0ACC0NT82</accession>
<keyword evidence="2" id="KW-1185">Reference proteome</keyword>
<reference evidence="1" key="1">
    <citation type="submission" date="2022-02" db="EMBL/GenBank/DDBJ databases">
        <title>Plant Genome Project.</title>
        <authorList>
            <person name="Zhang R.-G."/>
        </authorList>
    </citation>
    <scope>NUCLEOTIDE SEQUENCE</scope>
    <source>
        <strain evidence="1">AT1</strain>
    </source>
</reference>
<dbReference type="EMBL" id="CM046392">
    <property type="protein sequence ID" value="KAI8556567.1"/>
    <property type="molecule type" value="Genomic_DNA"/>
</dbReference>
<gene>
    <name evidence="1" type="ORF">RHMOL_Rhmol05G0263700</name>
</gene>
<dbReference type="Proteomes" id="UP001062846">
    <property type="component" value="Chromosome 5"/>
</dbReference>
<evidence type="ECO:0000313" key="1">
    <source>
        <dbReference type="EMBL" id="KAI8556567.1"/>
    </source>
</evidence>
<proteinExistence type="predicted"/>